<dbReference type="FunFam" id="3.40.309.10:FF:000011">
    <property type="entry name" value="Delta-1-pyrroline-5-carboxylate synthase"/>
    <property type="match status" value="1"/>
</dbReference>
<dbReference type="Gene3D" id="3.40.605.10">
    <property type="entry name" value="Aldehyde Dehydrogenase, Chain A, domain 1"/>
    <property type="match status" value="1"/>
</dbReference>
<name>A0A674P9G9_TAKRU</name>
<reference evidence="24" key="3">
    <citation type="submission" date="2025-09" db="UniProtKB">
        <authorList>
            <consortium name="Ensembl"/>
        </authorList>
    </citation>
    <scope>IDENTIFICATION</scope>
</reference>
<dbReference type="PROSITE" id="PS01223">
    <property type="entry name" value="PROA"/>
    <property type="match status" value="1"/>
</dbReference>
<keyword evidence="11 20" id="KW-0067">ATP-binding</keyword>
<dbReference type="NCBIfam" id="TIGR01027">
    <property type="entry name" value="proB"/>
    <property type="match status" value="1"/>
</dbReference>
<comment type="catalytic activity">
    <reaction evidence="17 20">
        <text>L-glutamate + ATP = L-glutamyl 5-phosphate + ADP</text>
        <dbReference type="Rhea" id="RHEA:14877"/>
        <dbReference type="ChEBI" id="CHEBI:29985"/>
        <dbReference type="ChEBI" id="CHEBI:30616"/>
        <dbReference type="ChEBI" id="CHEBI:58274"/>
        <dbReference type="ChEBI" id="CHEBI:456216"/>
        <dbReference type="EC" id="2.7.2.11"/>
    </reaction>
</comment>
<dbReference type="CDD" id="cd07079">
    <property type="entry name" value="ALDH_F18-19_ProA-GPR"/>
    <property type="match status" value="1"/>
</dbReference>
<dbReference type="InterPro" id="IPR019797">
    <property type="entry name" value="Glutamate_5-kinase_CS"/>
</dbReference>
<protein>
    <recommendedName>
        <fullName evidence="20">Delta-1-pyrroline-5-carboxylate synthase</fullName>
    </recommendedName>
    <domain>
        <recommendedName>
            <fullName evidence="20">Glutamate 5-kinase</fullName>
            <shortName evidence="20">GK</shortName>
            <ecNumber evidence="20">2.7.2.11</ecNumber>
        </recommendedName>
        <alternativeName>
            <fullName evidence="20">Gamma-glutamyl kinase</fullName>
        </alternativeName>
    </domain>
    <domain>
        <recommendedName>
            <fullName evidence="20">Gamma-glutamyl phosphate reductase</fullName>
            <shortName evidence="20">GPR</shortName>
            <ecNumber evidence="20">1.2.1.41</ecNumber>
        </recommendedName>
        <alternativeName>
            <fullName evidence="20">Glutamate-5-semialdehyde dehydrogenase</fullName>
        </alternativeName>
        <alternativeName>
            <fullName evidence="20">Glutamyl-gamma-semialdehyde dehydrogenase</fullName>
        </alternativeName>
    </domain>
</protein>
<comment type="function">
    <text evidence="18">Bifunctional enzyme that converts glutamate to glutamate 5-semialdehyde, an intermediate in the biosynthesis of proline, ornithine and arginine.</text>
</comment>
<dbReference type="EC" id="2.7.2.11" evidence="20"/>
<dbReference type="InterPro" id="IPR001048">
    <property type="entry name" value="Asp/Glu/Uridylate_kinase"/>
</dbReference>
<keyword evidence="12 20" id="KW-0521">NADP</keyword>
<dbReference type="FunFam" id="3.40.1160.10:FF:000010">
    <property type="entry name" value="Delta-1-pyrroline-5-carboxylate synthase"/>
    <property type="match status" value="1"/>
</dbReference>
<evidence type="ECO:0000256" key="5">
    <source>
        <dbReference type="ARBA" id="ARBA00009302"/>
    </source>
</evidence>
<dbReference type="Gene3D" id="3.40.309.10">
    <property type="entry name" value="Aldehyde Dehydrogenase, Chain A, domain 2"/>
    <property type="match status" value="1"/>
</dbReference>
<dbReference type="GO" id="GO:0004349">
    <property type="term" value="F:glutamate 5-kinase activity"/>
    <property type="evidence" value="ECO:0007669"/>
    <property type="project" value="UniProtKB-UniRule"/>
</dbReference>
<evidence type="ECO:0000256" key="7">
    <source>
        <dbReference type="ARBA" id="ARBA00022650"/>
    </source>
</evidence>
<evidence type="ECO:0000259" key="22">
    <source>
        <dbReference type="Pfam" id="PF00171"/>
    </source>
</evidence>
<keyword evidence="13 20" id="KW-0560">Oxidoreductase</keyword>
<dbReference type="GO" id="GO:0005524">
    <property type="term" value="F:ATP binding"/>
    <property type="evidence" value="ECO:0007669"/>
    <property type="project" value="UniProtKB-UniRule"/>
</dbReference>
<dbReference type="GeneTree" id="ENSGT00500000044903"/>
<dbReference type="PANTHER" id="PTHR11063">
    <property type="entry name" value="GLUTAMATE SEMIALDEHYDE DEHYDROGENASE"/>
    <property type="match status" value="1"/>
</dbReference>
<reference evidence="24" key="2">
    <citation type="submission" date="2025-08" db="UniProtKB">
        <authorList>
            <consortium name="Ensembl"/>
        </authorList>
    </citation>
    <scope>IDENTIFICATION</scope>
</reference>
<gene>
    <name evidence="24" type="primary">aldh18a1</name>
</gene>
<evidence type="ECO:0000256" key="18">
    <source>
        <dbReference type="ARBA" id="ARBA00055158"/>
    </source>
</evidence>
<comment type="subunit">
    <text evidence="19">Can form homodimers/multimers.</text>
</comment>
<feature type="domain" description="Aspartate/glutamate/uridylate kinase" evidence="23">
    <location>
        <begin position="97"/>
        <end position="353"/>
    </location>
</feature>
<evidence type="ECO:0000313" key="24">
    <source>
        <dbReference type="Ensembl" id="ENSTRUP00000082300.1"/>
    </source>
</evidence>
<evidence type="ECO:0000256" key="17">
    <source>
        <dbReference type="ARBA" id="ARBA00049141"/>
    </source>
</evidence>
<keyword evidence="14" id="KW-0496">Mitochondrion</keyword>
<dbReference type="InterPro" id="IPR000965">
    <property type="entry name" value="GPR_dom"/>
</dbReference>
<evidence type="ECO:0000256" key="14">
    <source>
        <dbReference type="ARBA" id="ARBA00023128"/>
    </source>
</evidence>
<evidence type="ECO:0000256" key="9">
    <source>
        <dbReference type="ARBA" id="ARBA00022741"/>
    </source>
</evidence>
<keyword evidence="6 20" id="KW-0028">Amino-acid biosynthesis</keyword>
<evidence type="ECO:0000256" key="11">
    <source>
        <dbReference type="ARBA" id="ARBA00022840"/>
    </source>
</evidence>
<comment type="pathway">
    <text evidence="3 20">Amino-acid biosynthesis; L-proline biosynthesis; L-glutamate 5-semialdehyde from L-glutamate: step 1/2.</text>
</comment>
<dbReference type="InterPro" id="IPR041744">
    <property type="entry name" value="G5K_ProBA"/>
</dbReference>
<dbReference type="GO" id="GO:0055129">
    <property type="term" value="P:L-proline biosynthetic process"/>
    <property type="evidence" value="ECO:0007669"/>
    <property type="project" value="UniProtKB-UniRule"/>
</dbReference>
<dbReference type="PROSITE" id="PS00902">
    <property type="entry name" value="GLUTAMATE_5_KINASE"/>
    <property type="match status" value="1"/>
</dbReference>
<evidence type="ECO:0000256" key="3">
    <source>
        <dbReference type="ARBA" id="ARBA00005185"/>
    </source>
</evidence>
<dbReference type="InterPro" id="IPR020593">
    <property type="entry name" value="G-glutamylP_reductase_CS"/>
</dbReference>
<evidence type="ECO:0000256" key="21">
    <source>
        <dbReference type="SAM" id="MobiDB-lite"/>
    </source>
</evidence>
<dbReference type="InterPro" id="IPR005715">
    <property type="entry name" value="Glu_5kinase/COase_Synthase"/>
</dbReference>
<dbReference type="PANTHER" id="PTHR11063:SF8">
    <property type="entry name" value="DELTA-1-PYRROLINE-5-CARBOXYLATE SYNTHASE"/>
    <property type="match status" value="1"/>
</dbReference>
<sequence length="806" mass="87720">MLCLFGSTFLVRLIAPERCVKSAQTFLLVLLMWQFEGCDYVDSRVTDGRGGGVSLLGLPHEINKTKKHVSELSTCTVLQGRANGSSFAYRSELRHAKRIVVKLGSAVVTRGDECGLALGRLASIVEQVAMLQNQGREMMIVTSGAVAFGKQRLRHEILLSQSVRQALHSGHNQLKDMALPVLEARACAAAGQSGLMALYEAMFTQYSTCTAQILVTNLDFHNDDKRQNLNSTLRELLRMNIVPIINTNDAVVSAPEPNSDLQGVISIKDNDSLAARLAVEMKADLLIALSDVEGLYDSPPGTDDAKLIDIFYPGDQQSITFGTKSRVGLGGMEAKVKAAVWALQSGTSVVIANGTHPKVTGHVITDIVEGKKVGTFFTEIKPAGEYIWNVTEVPVLPASLLKSVLSLNQYSLLFTGSLSAALLKRLSLSPSKLNSLAIGLRQIAVAAQDSVGRVLRRTRVAHNLVLEQITVPIGVLLVIFEARPDCLPQVSALAIASGNALLLKGGKEAANTNRVLHQITQEALSMHGVTDAVQLVSTREEVEDLCRLDKMIDLIIPRGSSQLVREIQRAAKGIPVLGHSEGICHVYIDTEADIDKVIKIVRDSKCDYPAACNSMETLLIHRDVLRTPLFDQIIDMLRTEQVKIHAGPQFASYLTFSPSEAKSLRTEYSDLECCLEVVDSMQDAVDHIHKYGSFHTDTIITENEDTAEKFLHQVDSACVFWNASSRFADGYRFGLGAEVGISTARIHARGPVGLEGLLTSKWVLRGDGHTAADFSDHGTMTYLHENLPVGEPLTSGNDQKGEKVEK</sequence>
<evidence type="ECO:0000256" key="16">
    <source>
        <dbReference type="ARBA" id="ARBA00049024"/>
    </source>
</evidence>
<dbReference type="InterPro" id="IPR016162">
    <property type="entry name" value="Ald_DH_N"/>
</dbReference>
<feature type="domain" description="Aldehyde dehydrogenase" evidence="22">
    <location>
        <begin position="444"/>
        <end position="649"/>
    </location>
</feature>
<dbReference type="InterPro" id="IPR005766">
    <property type="entry name" value="P5_carboxy_syn"/>
</dbReference>
<evidence type="ECO:0000256" key="1">
    <source>
        <dbReference type="ARBA" id="ARBA00004305"/>
    </source>
</evidence>
<dbReference type="Pfam" id="PF00171">
    <property type="entry name" value="Aldedh"/>
    <property type="match status" value="1"/>
</dbReference>
<evidence type="ECO:0000256" key="10">
    <source>
        <dbReference type="ARBA" id="ARBA00022777"/>
    </source>
</evidence>
<dbReference type="InterPro" id="IPR001057">
    <property type="entry name" value="Glu/AcGlu_kinase"/>
</dbReference>
<dbReference type="PIRSF" id="PIRSF036429">
    <property type="entry name" value="P5C_syn"/>
    <property type="match status" value="1"/>
</dbReference>
<dbReference type="Ensembl" id="ENSTRUT00000087148.1">
    <property type="protein sequence ID" value="ENSTRUP00000082300.1"/>
    <property type="gene ID" value="ENSTRUG00000012328.3"/>
</dbReference>
<comment type="subcellular location">
    <subcellularLocation>
        <location evidence="1">Mitochondrion matrix</location>
    </subcellularLocation>
</comment>
<keyword evidence="7 20" id="KW-0641">Proline biosynthesis</keyword>
<feature type="region of interest" description="Disordered" evidence="21">
    <location>
        <begin position="786"/>
        <end position="806"/>
    </location>
</feature>
<keyword evidence="15" id="KW-0511">Multifunctional enzyme</keyword>
<dbReference type="NCBIfam" id="TIGR00407">
    <property type="entry name" value="proA"/>
    <property type="match status" value="1"/>
</dbReference>
<dbReference type="Proteomes" id="UP000005226">
    <property type="component" value="Chromosome 1"/>
</dbReference>
<accession>A0A674P9G9</accession>
<dbReference type="AlphaFoldDB" id="A0A674P9G9"/>
<dbReference type="Gene3D" id="3.40.1160.10">
    <property type="entry name" value="Acetylglutamate kinase-like"/>
    <property type="match status" value="1"/>
</dbReference>
<comment type="similarity">
    <text evidence="5 20">In the N-terminal section; belongs to the glutamate 5-kinase family.</text>
</comment>
<proteinExistence type="inferred from homology"/>
<comment type="catalytic activity">
    <reaction evidence="16 20">
        <text>L-glutamate 5-semialdehyde + phosphate + NADP(+) = L-glutamyl 5-phosphate + NADPH + H(+)</text>
        <dbReference type="Rhea" id="RHEA:19541"/>
        <dbReference type="ChEBI" id="CHEBI:15378"/>
        <dbReference type="ChEBI" id="CHEBI:43474"/>
        <dbReference type="ChEBI" id="CHEBI:57783"/>
        <dbReference type="ChEBI" id="CHEBI:58066"/>
        <dbReference type="ChEBI" id="CHEBI:58274"/>
        <dbReference type="ChEBI" id="CHEBI:58349"/>
        <dbReference type="EC" id="1.2.1.41"/>
    </reaction>
</comment>
<dbReference type="InterPro" id="IPR015590">
    <property type="entry name" value="Aldehyde_DH_dom"/>
</dbReference>
<dbReference type="CDD" id="cd04256">
    <property type="entry name" value="AAK_P5CS_ProBA"/>
    <property type="match status" value="1"/>
</dbReference>
<evidence type="ECO:0000313" key="25">
    <source>
        <dbReference type="Proteomes" id="UP000005226"/>
    </source>
</evidence>
<dbReference type="SUPFAM" id="SSF53720">
    <property type="entry name" value="ALDH-like"/>
    <property type="match status" value="1"/>
</dbReference>
<comment type="similarity">
    <text evidence="4 20">In the C-terminal section; belongs to the gamma-glutamyl phosphate reductase family.</text>
</comment>
<dbReference type="InterPro" id="IPR016161">
    <property type="entry name" value="Ald_DH/histidinol_DH"/>
</dbReference>
<dbReference type="GO" id="GO:0004350">
    <property type="term" value="F:glutamate-5-semialdehyde dehydrogenase activity"/>
    <property type="evidence" value="ECO:0007669"/>
    <property type="project" value="UniProtKB-UniRule"/>
</dbReference>
<dbReference type="HAMAP" id="MF_00456">
    <property type="entry name" value="ProB"/>
    <property type="match status" value="1"/>
</dbReference>
<dbReference type="InterPro" id="IPR016163">
    <property type="entry name" value="Ald_DH_C"/>
</dbReference>
<dbReference type="InterPro" id="IPR036393">
    <property type="entry name" value="AceGlu_kinase-like_sf"/>
</dbReference>
<dbReference type="HAMAP" id="MF_00412">
    <property type="entry name" value="ProA"/>
    <property type="match status" value="1"/>
</dbReference>
<evidence type="ECO:0000256" key="12">
    <source>
        <dbReference type="ARBA" id="ARBA00022857"/>
    </source>
</evidence>
<dbReference type="SUPFAM" id="SSF53633">
    <property type="entry name" value="Carbamate kinase-like"/>
    <property type="match status" value="1"/>
</dbReference>
<evidence type="ECO:0000256" key="8">
    <source>
        <dbReference type="ARBA" id="ARBA00022679"/>
    </source>
</evidence>
<reference evidence="24 25" key="1">
    <citation type="journal article" date="2011" name="Genome Biol. Evol.">
        <title>Integration of the genetic map and genome assembly of fugu facilitates insights into distinct features of genome evolution in teleosts and mammals.</title>
        <authorList>
            <person name="Kai W."/>
            <person name="Kikuchi K."/>
            <person name="Tohari S."/>
            <person name="Chew A.K."/>
            <person name="Tay A."/>
            <person name="Fujiwara A."/>
            <person name="Hosoya S."/>
            <person name="Suetake H."/>
            <person name="Naruse K."/>
            <person name="Brenner S."/>
            <person name="Suzuki Y."/>
            <person name="Venkatesh B."/>
        </authorList>
    </citation>
    <scope>NUCLEOTIDE SEQUENCE [LARGE SCALE GENOMIC DNA]</scope>
</reference>
<keyword evidence="9 20" id="KW-0547">Nucleotide-binding</keyword>
<keyword evidence="8 20" id="KW-0808">Transferase</keyword>
<evidence type="ECO:0000256" key="4">
    <source>
        <dbReference type="ARBA" id="ARBA00006300"/>
    </source>
</evidence>
<keyword evidence="25" id="KW-1185">Reference proteome</keyword>
<organism evidence="24 25">
    <name type="scientific">Takifugu rubripes</name>
    <name type="common">Japanese pufferfish</name>
    <name type="synonym">Fugu rubripes</name>
    <dbReference type="NCBI Taxonomy" id="31033"/>
    <lineage>
        <taxon>Eukaryota</taxon>
        <taxon>Metazoa</taxon>
        <taxon>Chordata</taxon>
        <taxon>Craniata</taxon>
        <taxon>Vertebrata</taxon>
        <taxon>Euteleostomi</taxon>
        <taxon>Actinopterygii</taxon>
        <taxon>Neopterygii</taxon>
        <taxon>Teleostei</taxon>
        <taxon>Neoteleostei</taxon>
        <taxon>Acanthomorphata</taxon>
        <taxon>Eupercaria</taxon>
        <taxon>Tetraodontiformes</taxon>
        <taxon>Tetradontoidea</taxon>
        <taxon>Tetraodontidae</taxon>
        <taxon>Takifugu</taxon>
    </lineage>
</organism>
<evidence type="ECO:0000256" key="6">
    <source>
        <dbReference type="ARBA" id="ARBA00022605"/>
    </source>
</evidence>
<evidence type="ECO:0000256" key="19">
    <source>
        <dbReference type="ARBA" id="ARBA00064272"/>
    </source>
</evidence>
<dbReference type="Pfam" id="PF00696">
    <property type="entry name" value="AA_kinase"/>
    <property type="match status" value="1"/>
</dbReference>
<dbReference type="GO" id="GO:0005759">
    <property type="term" value="C:mitochondrial matrix"/>
    <property type="evidence" value="ECO:0007669"/>
    <property type="project" value="UniProtKB-SubCell"/>
</dbReference>
<evidence type="ECO:0000256" key="15">
    <source>
        <dbReference type="ARBA" id="ARBA00023268"/>
    </source>
</evidence>
<keyword evidence="10 20" id="KW-0418">Kinase</keyword>
<dbReference type="UniPathway" id="UPA00098">
    <property type="reaction ID" value="UER00359"/>
</dbReference>
<dbReference type="NCBIfam" id="NF001221">
    <property type="entry name" value="PRK00197.1"/>
    <property type="match status" value="1"/>
</dbReference>
<evidence type="ECO:0000256" key="20">
    <source>
        <dbReference type="PIRNR" id="PIRNR036429"/>
    </source>
</evidence>
<evidence type="ECO:0000256" key="2">
    <source>
        <dbReference type="ARBA" id="ARBA00004985"/>
    </source>
</evidence>
<evidence type="ECO:0000259" key="23">
    <source>
        <dbReference type="Pfam" id="PF00696"/>
    </source>
</evidence>
<comment type="pathway">
    <text evidence="2 20">Amino-acid biosynthesis; L-proline biosynthesis; L-glutamate 5-semialdehyde from L-glutamate: step 2/2.</text>
</comment>
<dbReference type="PRINTS" id="PR00474">
    <property type="entry name" value="GLU5KINASE"/>
</dbReference>
<dbReference type="EC" id="1.2.1.41" evidence="20"/>
<evidence type="ECO:0000256" key="13">
    <source>
        <dbReference type="ARBA" id="ARBA00023002"/>
    </source>
</evidence>